<feature type="region of interest" description="Disordered" evidence="3">
    <location>
        <begin position="453"/>
        <end position="472"/>
    </location>
</feature>
<gene>
    <name evidence="4" type="ORF">KP509_32G071300</name>
</gene>
<comment type="caution">
    <text evidence="4">The sequence shown here is derived from an EMBL/GenBank/DDBJ whole genome shotgun (WGS) entry which is preliminary data.</text>
</comment>
<feature type="region of interest" description="Disordered" evidence="3">
    <location>
        <begin position="493"/>
        <end position="582"/>
    </location>
</feature>
<feature type="compositionally biased region" description="Basic and acidic residues" evidence="3">
    <location>
        <begin position="289"/>
        <end position="304"/>
    </location>
</feature>
<feature type="compositionally biased region" description="Basic and acidic residues" evidence="3">
    <location>
        <begin position="391"/>
        <end position="411"/>
    </location>
</feature>
<dbReference type="EMBL" id="CM035437">
    <property type="protein sequence ID" value="KAH7287737.1"/>
    <property type="molecule type" value="Genomic_DNA"/>
</dbReference>
<feature type="region of interest" description="Disordered" evidence="3">
    <location>
        <begin position="645"/>
        <end position="672"/>
    </location>
</feature>
<dbReference type="Pfam" id="PF03398">
    <property type="entry name" value="Ist1"/>
    <property type="match status" value="1"/>
</dbReference>
<feature type="compositionally biased region" description="Basic and acidic residues" evidence="3">
    <location>
        <begin position="558"/>
        <end position="582"/>
    </location>
</feature>
<feature type="region of interest" description="Disordered" evidence="3">
    <location>
        <begin position="247"/>
        <end position="444"/>
    </location>
</feature>
<organism evidence="4 5">
    <name type="scientific">Ceratopteris richardii</name>
    <name type="common">Triangle waterfern</name>
    <dbReference type="NCBI Taxonomy" id="49495"/>
    <lineage>
        <taxon>Eukaryota</taxon>
        <taxon>Viridiplantae</taxon>
        <taxon>Streptophyta</taxon>
        <taxon>Embryophyta</taxon>
        <taxon>Tracheophyta</taxon>
        <taxon>Polypodiopsida</taxon>
        <taxon>Polypodiidae</taxon>
        <taxon>Polypodiales</taxon>
        <taxon>Pteridineae</taxon>
        <taxon>Pteridaceae</taxon>
        <taxon>Parkerioideae</taxon>
        <taxon>Ceratopteris</taxon>
    </lineage>
</organism>
<dbReference type="FunFam" id="1.20.1260.60:FF:000002">
    <property type="entry name" value="Vacuolar protein sorting-associated protein IST1"/>
    <property type="match status" value="1"/>
</dbReference>
<keyword evidence="2" id="KW-0175">Coiled coil</keyword>
<dbReference type="Gene3D" id="1.20.1260.60">
    <property type="entry name" value="Vacuolar protein sorting-associated protein Ist1"/>
    <property type="match status" value="1"/>
</dbReference>
<keyword evidence="5" id="KW-1185">Reference proteome</keyword>
<dbReference type="AlphaFoldDB" id="A0A8T2QV21"/>
<feature type="compositionally biased region" description="Polar residues" evidence="3">
    <location>
        <begin position="266"/>
        <end position="277"/>
    </location>
</feature>
<evidence type="ECO:0000256" key="2">
    <source>
        <dbReference type="SAM" id="Coils"/>
    </source>
</evidence>
<proteinExistence type="inferred from homology"/>
<dbReference type="InterPro" id="IPR005061">
    <property type="entry name" value="Ist1"/>
</dbReference>
<accession>A0A8T2QV21</accession>
<dbReference type="PANTHER" id="PTHR12161:SF44">
    <property type="entry name" value="REGULATOR OF VPS4 ACTIVITY IN THE MVB PATHWAY PROTEIN"/>
    <property type="match status" value="1"/>
</dbReference>
<reference evidence="4" key="1">
    <citation type="submission" date="2021-08" db="EMBL/GenBank/DDBJ databases">
        <title>WGS assembly of Ceratopteris richardii.</title>
        <authorList>
            <person name="Marchant D.B."/>
            <person name="Chen G."/>
            <person name="Jenkins J."/>
            <person name="Shu S."/>
            <person name="Leebens-Mack J."/>
            <person name="Grimwood J."/>
            <person name="Schmutz J."/>
            <person name="Soltis P."/>
            <person name="Soltis D."/>
            <person name="Chen Z.-H."/>
        </authorList>
    </citation>
    <scope>NUCLEOTIDE SEQUENCE</scope>
    <source>
        <strain evidence="4">Whitten #5841</strain>
        <tissue evidence="4">Leaf</tissue>
    </source>
</reference>
<evidence type="ECO:0000313" key="5">
    <source>
        <dbReference type="Proteomes" id="UP000825935"/>
    </source>
</evidence>
<dbReference type="PANTHER" id="PTHR12161">
    <property type="entry name" value="IST1 FAMILY MEMBER"/>
    <property type="match status" value="1"/>
</dbReference>
<feature type="compositionally biased region" description="Polar residues" evidence="3">
    <location>
        <begin position="350"/>
        <end position="364"/>
    </location>
</feature>
<comment type="similarity">
    <text evidence="1">Belongs to the IST1 family.</text>
</comment>
<dbReference type="InterPro" id="IPR042277">
    <property type="entry name" value="IST1-like"/>
</dbReference>
<dbReference type="Proteomes" id="UP000825935">
    <property type="component" value="Chromosome 32"/>
</dbReference>
<evidence type="ECO:0000256" key="1">
    <source>
        <dbReference type="ARBA" id="ARBA00005536"/>
    </source>
</evidence>
<evidence type="ECO:0000313" key="4">
    <source>
        <dbReference type="EMBL" id="KAH7287737.1"/>
    </source>
</evidence>
<protein>
    <submittedName>
        <fullName evidence="4">Uncharacterized protein</fullName>
    </submittedName>
</protein>
<feature type="coiled-coil region" evidence="2">
    <location>
        <begin position="605"/>
        <end position="632"/>
    </location>
</feature>
<dbReference type="GO" id="GO:0015031">
    <property type="term" value="P:protein transport"/>
    <property type="evidence" value="ECO:0007669"/>
    <property type="project" value="InterPro"/>
</dbReference>
<dbReference type="OrthoDB" id="29853at2759"/>
<feature type="compositionally biased region" description="Polar residues" evidence="3">
    <location>
        <begin position="507"/>
        <end position="520"/>
    </location>
</feature>
<feature type="compositionally biased region" description="Basic and acidic residues" evidence="3">
    <location>
        <begin position="368"/>
        <end position="381"/>
    </location>
</feature>
<name>A0A8T2QV21_CERRI</name>
<sequence>MQCIVIFVRATAIPIYIRPTRSFKSILSGSGAPGSFHRFLLRQPSHHLFPMSLFFRKNSLDSSKCVTLLERLQERIKVLRKKRLILVKQSRDDVARLLQRGQDADAVTRVEIVFREENLAGAYEFLEQCCPLAMNGRKSIKSNKDCSLEVKEAIHSLIYATPRCGELQELQKIREIFQSTYGPEYINAILELKPECAVNAQVIQKLSSCPPSSDVKLNLLKGIALEYKIEWNYQRAFAASSRIKELPVNEPKAPSVKNRVPEQDVDSYQSSNSNASRHINEGIDNLGLPEDKQTPSRDMSEKVKQTPSRNMSEKVKPRSGTHITSIQENVVRAKKNASVASAKTAEESSSDSISTHNASSSAQNAEVLKFHRTEHRKHESVEMTQASPAKESSKERKQSSFSLHRDAEYKGRQVRRIVNASSSSSSTAHHKDSTSTSSFPSMRPVSVFSDEEYIPESVSSSRHQDNIPSSSLQSLRSTSVSIDEDYFLEQVSSSTRVHGKGPLPLNSKASQIRSSDQYMSESAREAPFKQSVERTVTPPSRHQKKLSKPVPETQSIAEHQHEVVGRPRDRKREYREPSHTVKHQPEMVPLENSKHAMTGRTRPVASELRSMQTNVNQELEDLEATIEAIRAADLAIDMVRGNSKLRAQKRDSQSELQSQTYKNPPHGLARRF</sequence>
<evidence type="ECO:0000256" key="3">
    <source>
        <dbReference type="SAM" id="MobiDB-lite"/>
    </source>
</evidence>